<dbReference type="InterPro" id="IPR000620">
    <property type="entry name" value="EamA_dom"/>
</dbReference>
<feature type="transmembrane region" description="Helical" evidence="1">
    <location>
        <begin position="37"/>
        <end position="56"/>
    </location>
</feature>
<comment type="caution">
    <text evidence="3">The sequence shown here is derived from an EMBL/GenBank/DDBJ whole genome shotgun (WGS) entry which is preliminary data.</text>
</comment>
<dbReference type="AlphaFoldDB" id="A0A7J3ZJK8"/>
<dbReference type="Pfam" id="PF00892">
    <property type="entry name" value="EamA"/>
    <property type="match status" value="1"/>
</dbReference>
<evidence type="ECO:0000256" key="1">
    <source>
        <dbReference type="SAM" id="Phobius"/>
    </source>
</evidence>
<organism evidence="3">
    <name type="scientific">Fervidicoccus fontis</name>
    <dbReference type="NCBI Taxonomy" id="683846"/>
    <lineage>
        <taxon>Archaea</taxon>
        <taxon>Thermoproteota</taxon>
        <taxon>Thermoprotei</taxon>
        <taxon>Fervidicoccales</taxon>
        <taxon>Fervidicoccaceae</taxon>
        <taxon>Fervidicoccus</taxon>
    </lineage>
</organism>
<gene>
    <name evidence="3" type="ORF">ENM78_02275</name>
</gene>
<evidence type="ECO:0000313" key="3">
    <source>
        <dbReference type="EMBL" id="HHQ80277.1"/>
    </source>
</evidence>
<keyword evidence="1" id="KW-0472">Membrane</keyword>
<dbReference type="PANTHER" id="PTHR22911">
    <property type="entry name" value="ACYL-MALONYL CONDENSING ENZYME-RELATED"/>
    <property type="match status" value="1"/>
</dbReference>
<protein>
    <recommendedName>
        <fullName evidence="2">EamA domain-containing protein</fullName>
    </recommendedName>
</protein>
<dbReference type="GO" id="GO:0016020">
    <property type="term" value="C:membrane"/>
    <property type="evidence" value="ECO:0007669"/>
    <property type="project" value="InterPro"/>
</dbReference>
<proteinExistence type="predicted"/>
<keyword evidence="1" id="KW-1133">Transmembrane helix</keyword>
<dbReference type="PANTHER" id="PTHR22911:SF79">
    <property type="entry name" value="MOBA-LIKE NTP TRANSFERASE DOMAIN-CONTAINING PROTEIN"/>
    <property type="match status" value="1"/>
</dbReference>
<feature type="transmembrane region" description="Helical" evidence="1">
    <location>
        <begin position="182"/>
        <end position="207"/>
    </location>
</feature>
<reference evidence="3" key="1">
    <citation type="journal article" date="2020" name="mSystems">
        <title>Genome- and Community-Level Interaction Insights into Carbon Utilization and Element Cycling Functions of Hydrothermarchaeota in Hydrothermal Sediment.</title>
        <authorList>
            <person name="Zhou Z."/>
            <person name="Liu Y."/>
            <person name="Xu W."/>
            <person name="Pan J."/>
            <person name="Luo Z.H."/>
            <person name="Li M."/>
        </authorList>
    </citation>
    <scope>NUCLEOTIDE SEQUENCE [LARGE SCALE GENOMIC DNA]</scope>
    <source>
        <strain evidence="3">SpSt-1116</strain>
    </source>
</reference>
<feature type="transmembrane region" description="Helical" evidence="1">
    <location>
        <begin position="91"/>
        <end position="109"/>
    </location>
</feature>
<name>A0A7J3ZJK8_9CREN</name>
<dbReference type="SUPFAM" id="SSF103481">
    <property type="entry name" value="Multidrug resistance efflux transporter EmrE"/>
    <property type="match status" value="1"/>
</dbReference>
<keyword evidence="1" id="KW-0812">Transmembrane</keyword>
<feature type="transmembrane region" description="Helical" evidence="1">
    <location>
        <begin position="144"/>
        <end position="170"/>
    </location>
</feature>
<feature type="transmembrane region" description="Helical" evidence="1">
    <location>
        <begin position="121"/>
        <end position="138"/>
    </location>
</feature>
<evidence type="ECO:0000259" key="2">
    <source>
        <dbReference type="Pfam" id="PF00892"/>
    </source>
</evidence>
<accession>A0A7J3ZJK8</accession>
<dbReference type="InterPro" id="IPR037185">
    <property type="entry name" value="EmrE-like"/>
</dbReference>
<dbReference type="EMBL" id="DRZC01000031">
    <property type="protein sequence ID" value="HHQ80277.1"/>
    <property type="molecule type" value="Genomic_DNA"/>
</dbReference>
<feature type="transmembrane region" description="Helical" evidence="1">
    <location>
        <begin position="68"/>
        <end position="85"/>
    </location>
</feature>
<sequence>MRVATLVYVYGAAALWSTIGVIAKLGFESGGSPLGTALARFLFAALAALCFCCAAGESARRVLLSRDASLLGLTVVGPLGYAYMVSVERSGVALAVALLYTAPTWVAALQPVLYRRRPEPPEILAAALSVLGVLLLYHPRKWTVGAAGLVSGLASGLFYALLIVFSKVLLDRPGARGEIARAAAAVAVQGWAFPGLLLAAIVAGAGLR</sequence>
<feature type="domain" description="EamA" evidence="2">
    <location>
        <begin position="6"/>
        <end position="137"/>
    </location>
</feature>
<feature type="transmembrane region" description="Helical" evidence="1">
    <location>
        <begin position="7"/>
        <end position="25"/>
    </location>
</feature>